<evidence type="ECO:0000259" key="7">
    <source>
        <dbReference type="PROSITE" id="PS51987"/>
    </source>
</evidence>
<dbReference type="InterPro" id="IPR036651">
    <property type="entry name" value="Gln_synt_N_sf"/>
</dbReference>
<keyword evidence="2" id="KW-0547">Nucleotide-binding</keyword>
<dbReference type="Gene3D" id="3.30.590.10">
    <property type="entry name" value="Glutamine synthetase/guanido kinase, catalytic domain"/>
    <property type="match status" value="1"/>
</dbReference>
<keyword evidence="3" id="KW-0067">ATP-binding</keyword>
<evidence type="ECO:0000256" key="3">
    <source>
        <dbReference type="ARBA" id="ARBA00022840"/>
    </source>
</evidence>
<name>A0A916SIL9_9BURK</name>
<evidence type="ECO:0000256" key="1">
    <source>
        <dbReference type="ARBA" id="ARBA00022598"/>
    </source>
</evidence>
<dbReference type="PROSITE" id="PS51986">
    <property type="entry name" value="GS_BETA_GRASP"/>
    <property type="match status" value="1"/>
</dbReference>
<keyword evidence="9" id="KW-1185">Reference proteome</keyword>
<protein>
    <submittedName>
        <fullName evidence="8">Glutamine synthetase</fullName>
    </submittedName>
</protein>
<dbReference type="SMART" id="SM01230">
    <property type="entry name" value="Gln-synt_C"/>
    <property type="match status" value="1"/>
</dbReference>
<evidence type="ECO:0000256" key="4">
    <source>
        <dbReference type="PROSITE-ProRule" id="PRU01330"/>
    </source>
</evidence>
<dbReference type="GO" id="GO:0006542">
    <property type="term" value="P:glutamine biosynthetic process"/>
    <property type="evidence" value="ECO:0007669"/>
    <property type="project" value="InterPro"/>
</dbReference>
<dbReference type="Pfam" id="PF00120">
    <property type="entry name" value="Gln-synt_C"/>
    <property type="match status" value="1"/>
</dbReference>
<reference evidence="8" key="1">
    <citation type="journal article" date="2014" name="Int. J. Syst. Evol. Microbiol.">
        <title>Complete genome sequence of Corynebacterium casei LMG S-19264T (=DSM 44701T), isolated from a smear-ripened cheese.</title>
        <authorList>
            <consortium name="US DOE Joint Genome Institute (JGI-PGF)"/>
            <person name="Walter F."/>
            <person name="Albersmeier A."/>
            <person name="Kalinowski J."/>
            <person name="Ruckert C."/>
        </authorList>
    </citation>
    <scope>NUCLEOTIDE SEQUENCE</scope>
    <source>
        <strain evidence="8">CGMCC 1.15322</strain>
    </source>
</reference>
<evidence type="ECO:0000256" key="2">
    <source>
        <dbReference type="ARBA" id="ARBA00022741"/>
    </source>
</evidence>
<dbReference type="SUPFAM" id="SSF54368">
    <property type="entry name" value="Glutamine synthetase, N-terminal domain"/>
    <property type="match status" value="1"/>
</dbReference>
<dbReference type="GO" id="GO:0005524">
    <property type="term" value="F:ATP binding"/>
    <property type="evidence" value="ECO:0007669"/>
    <property type="project" value="UniProtKB-KW"/>
</dbReference>
<evidence type="ECO:0000259" key="6">
    <source>
        <dbReference type="PROSITE" id="PS51986"/>
    </source>
</evidence>
<comment type="caution">
    <text evidence="8">The sequence shown here is derived from an EMBL/GenBank/DDBJ whole genome shotgun (WGS) entry which is preliminary data.</text>
</comment>
<dbReference type="InterPro" id="IPR008147">
    <property type="entry name" value="Gln_synt_N"/>
</dbReference>
<dbReference type="SUPFAM" id="SSF55931">
    <property type="entry name" value="Glutamine synthetase/guanido kinase"/>
    <property type="match status" value="1"/>
</dbReference>
<dbReference type="Gene3D" id="3.10.20.70">
    <property type="entry name" value="Glutamine synthetase, N-terminal domain"/>
    <property type="match status" value="1"/>
</dbReference>
<dbReference type="PANTHER" id="PTHR43785">
    <property type="entry name" value="GAMMA-GLUTAMYLPUTRESCINE SYNTHETASE"/>
    <property type="match status" value="1"/>
</dbReference>
<dbReference type="InterPro" id="IPR008146">
    <property type="entry name" value="Gln_synth_cat_dom"/>
</dbReference>
<dbReference type="RefSeq" id="WP_188708597.1">
    <property type="nucleotide sequence ID" value="NZ_BMIG01000007.1"/>
</dbReference>
<evidence type="ECO:0000313" key="8">
    <source>
        <dbReference type="EMBL" id="GGB01010.1"/>
    </source>
</evidence>
<dbReference type="InterPro" id="IPR014746">
    <property type="entry name" value="Gln_synth/guanido_kin_cat_dom"/>
</dbReference>
<proteinExistence type="inferred from homology"/>
<feature type="domain" description="GS beta-grasp" evidence="6">
    <location>
        <begin position="29"/>
        <end position="130"/>
    </location>
</feature>
<evidence type="ECO:0000256" key="5">
    <source>
        <dbReference type="RuleBase" id="RU000384"/>
    </source>
</evidence>
<organism evidence="8 9">
    <name type="scientific">Polaromonas eurypsychrophila</name>
    <dbReference type="NCBI Taxonomy" id="1614635"/>
    <lineage>
        <taxon>Bacteria</taxon>
        <taxon>Pseudomonadati</taxon>
        <taxon>Pseudomonadota</taxon>
        <taxon>Betaproteobacteria</taxon>
        <taxon>Burkholderiales</taxon>
        <taxon>Comamonadaceae</taxon>
        <taxon>Polaromonas</taxon>
    </lineage>
</organism>
<dbReference type="PANTHER" id="PTHR43785:SF12">
    <property type="entry name" value="TYPE-1 GLUTAMINE SYNTHETASE 2"/>
    <property type="match status" value="1"/>
</dbReference>
<keyword evidence="1" id="KW-0436">Ligase</keyword>
<gene>
    <name evidence="8" type="ORF">GCM10011496_22410</name>
</gene>
<dbReference type="GO" id="GO:0004356">
    <property type="term" value="F:glutamine synthetase activity"/>
    <property type="evidence" value="ECO:0007669"/>
    <property type="project" value="InterPro"/>
</dbReference>
<feature type="domain" description="GS catalytic" evidence="7">
    <location>
        <begin position="137"/>
        <end position="494"/>
    </location>
</feature>
<dbReference type="AlphaFoldDB" id="A0A916SIL9"/>
<dbReference type="EMBL" id="BMIG01000007">
    <property type="protein sequence ID" value="GGB01010.1"/>
    <property type="molecule type" value="Genomic_DNA"/>
</dbReference>
<comment type="similarity">
    <text evidence="4 5">Belongs to the glutamine synthetase family.</text>
</comment>
<reference evidence="8" key="2">
    <citation type="submission" date="2020-09" db="EMBL/GenBank/DDBJ databases">
        <authorList>
            <person name="Sun Q."/>
            <person name="Zhou Y."/>
        </authorList>
    </citation>
    <scope>NUCLEOTIDE SEQUENCE</scope>
    <source>
        <strain evidence="8">CGMCC 1.15322</strain>
    </source>
</reference>
<dbReference type="Proteomes" id="UP000620596">
    <property type="component" value="Unassembled WGS sequence"/>
</dbReference>
<accession>A0A916SIL9</accession>
<dbReference type="PROSITE" id="PS51987">
    <property type="entry name" value="GS_CATALYTIC"/>
    <property type="match status" value="1"/>
</dbReference>
<evidence type="ECO:0000313" key="9">
    <source>
        <dbReference type="Proteomes" id="UP000620596"/>
    </source>
</evidence>
<sequence length="494" mass="53912">MNSFAEHCGIHDEARRLALQQTEQLIAASGIELVRFAWCDLHGTLRGKTLVASAAAKAMLDGVGLVSTLLLKDSSDRTAFKVFEAGGTAELPGFEFASNLLLLADPASFKPLPWAAATGWVQGQPWMQDGSAVELDSRRILQRALARLAEAGYGMKCGLEIEFHIYRITGDSAQDQLDPEQAAWPGPPPKVAMIHPGYNLLSEQWFDMAEEPLRIVQHTAQALGLPLQSLEIELGPSQVEAVFDATDALTAADNMVLFRSAVRQALRRAGYHATFMCRPPFPNIMSSGWHLHQSLVDIHTGANLFQRDASAQGTQSTDAQYTLSEVGEHYLAGLLEHARGMTVFCTPTINGFGRFRPNALAPQSVLWGRDNRGAMLRVVGQAGDAATRIENRIGEPAANPYLYLASQIHAGLDGITRQLKAPVATDAPYGDAAVKIPTSLGEALDALQADSVLVDAFGSSFINYFMRIKQSEITRHEQAVDGDDWQRREYFSRI</sequence>